<dbReference type="Pfam" id="PF19030">
    <property type="entry name" value="TSP1_ADAMTS"/>
    <property type="match status" value="3"/>
</dbReference>
<dbReference type="InterPro" id="IPR036383">
    <property type="entry name" value="TSP1_rpt_sf"/>
</dbReference>
<feature type="domain" description="GON" evidence="6">
    <location>
        <begin position="259"/>
        <end position="459"/>
    </location>
</feature>
<keyword evidence="4" id="KW-0732">Signal</keyword>
<dbReference type="Proteomes" id="UP001239994">
    <property type="component" value="Unassembled WGS sequence"/>
</dbReference>
<dbReference type="GO" id="GO:0005576">
    <property type="term" value="C:extracellular region"/>
    <property type="evidence" value="ECO:0007669"/>
    <property type="project" value="UniProtKB-SubCell"/>
</dbReference>
<evidence type="ECO:0000259" key="6">
    <source>
        <dbReference type="PROSITE" id="PS51046"/>
    </source>
</evidence>
<name>A0AAD8YXE1_9TELE</name>
<gene>
    <name evidence="7" type="ORF">P4O66_002621</name>
</gene>
<dbReference type="InterPro" id="IPR000884">
    <property type="entry name" value="TSP1_rpt"/>
</dbReference>
<dbReference type="EMBL" id="JAROKS010000022">
    <property type="protein sequence ID" value="KAK1788812.1"/>
    <property type="molecule type" value="Genomic_DNA"/>
</dbReference>
<dbReference type="Gene3D" id="2.20.100.10">
    <property type="entry name" value="Thrombospondin type-1 (TSP1) repeat"/>
    <property type="match status" value="3"/>
</dbReference>
<reference evidence="7" key="1">
    <citation type="submission" date="2023-03" db="EMBL/GenBank/DDBJ databases">
        <title>Electrophorus voltai genome.</title>
        <authorList>
            <person name="Bian C."/>
        </authorList>
    </citation>
    <scope>NUCLEOTIDE SEQUENCE</scope>
    <source>
        <strain evidence="7">CB-2022</strain>
        <tissue evidence="7">Muscle</tissue>
    </source>
</reference>
<protein>
    <recommendedName>
        <fullName evidence="6">GON domain-containing protein</fullName>
    </recommendedName>
</protein>
<dbReference type="InterPro" id="IPR012314">
    <property type="entry name" value="Pept_M12B_GON-ADAMTSs"/>
</dbReference>
<keyword evidence="3" id="KW-0479">Metal-binding</keyword>
<dbReference type="FunFam" id="2.20.100.10:FF:000005">
    <property type="entry name" value="ADAM metallopeptidase with thrombospondin type 1 motif 9"/>
    <property type="match status" value="3"/>
</dbReference>
<accession>A0AAD8YXE1</accession>
<dbReference type="AlphaFoldDB" id="A0AAD8YXE1"/>
<evidence type="ECO:0000313" key="8">
    <source>
        <dbReference type="Proteomes" id="UP001239994"/>
    </source>
</evidence>
<dbReference type="GO" id="GO:0004222">
    <property type="term" value="F:metalloendopeptidase activity"/>
    <property type="evidence" value="ECO:0007669"/>
    <property type="project" value="InterPro"/>
</dbReference>
<organism evidence="7 8">
    <name type="scientific">Electrophorus voltai</name>
    <dbReference type="NCBI Taxonomy" id="2609070"/>
    <lineage>
        <taxon>Eukaryota</taxon>
        <taxon>Metazoa</taxon>
        <taxon>Chordata</taxon>
        <taxon>Craniata</taxon>
        <taxon>Vertebrata</taxon>
        <taxon>Euteleostomi</taxon>
        <taxon>Actinopterygii</taxon>
        <taxon>Neopterygii</taxon>
        <taxon>Teleostei</taxon>
        <taxon>Ostariophysi</taxon>
        <taxon>Gymnotiformes</taxon>
        <taxon>Gymnotoidei</taxon>
        <taxon>Gymnotidae</taxon>
        <taxon>Electrophorus</taxon>
    </lineage>
</organism>
<dbReference type="PROSITE" id="PS51046">
    <property type="entry name" value="GON"/>
    <property type="match status" value="1"/>
</dbReference>
<dbReference type="Pfam" id="PF08685">
    <property type="entry name" value="GON"/>
    <property type="match status" value="1"/>
</dbReference>
<dbReference type="PROSITE" id="PS50092">
    <property type="entry name" value="TSP1"/>
    <property type="match status" value="4"/>
</dbReference>
<dbReference type="PANTHER" id="PTHR13723">
    <property type="entry name" value="ADAMTS A DISINTEGRIN AND METALLOPROTEASE WITH THROMBOSPONDIN MOTIFS PROTEASE"/>
    <property type="match status" value="1"/>
</dbReference>
<evidence type="ECO:0000313" key="7">
    <source>
        <dbReference type="EMBL" id="KAK1788812.1"/>
    </source>
</evidence>
<dbReference type="GO" id="GO:0008270">
    <property type="term" value="F:zinc ion binding"/>
    <property type="evidence" value="ECO:0007669"/>
    <property type="project" value="InterPro"/>
</dbReference>
<evidence type="ECO:0000256" key="1">
    <source>
        <dbReference type="ARBA" id="ARBA00004613"/>
    </source>
</evidence>
<dbReference type="PANTHER" id="PTHR13723:SF313">
    <property type="entry name" value="PEPTIDASE M12B DOMAIN-CONTAINING PROTEIN"/>
    <property type="match status" value="1"/>
</dbReference>
<dbReference type="GO" id="GO:0031012">
    <property type="term" value="C:extracellular matrix"/>
    <property type="evidence" value="ECO:0007669"/>
    <property type="project" value="TreeGrafter"/>
</dbReference>
<keyword evidence="8" id="KW-1185">Reference proteome</keyword>
<evidence type="ECO:0000256" key="4">
    <source>
        <dbReference type="ARBA" id="ARBA00022729"/>
    </source>
</evidence>
<sequence>MVVCQRPTGQRLSEHSCDVLDKPPDVEQCNTQPCPGSAFWHRRPWKPCSATCGVGVQTRDVYCRWKGHGRMRAEMCDGGMRPRNLQPCSLPGCPQYTWSASEWRQCNASCGDGIKHREVLCVDKAMNHVLQDLCSPLTRPVLYQPCFIAPCSQQRAVLCSAVPSVQDLKVFADQSYTQALASECLQPAPANTRPCQLPECPLPGYWKVGPWSKCSQTCGAGVMERRVECLTEKHLPSKNCLLSSRPDSHVTCRQRQCELFPTCKELQMREGIRKDGEHYLRVKSKVLQIYCAEMQTNFPKEYVTLRSGQTDNYSEVYGYRLNNPFECPYNGSRQQDCDCRTDYPAVGYTLYHRVRLDLGTMRIITTDVQFSQTLLGQPVPFATAGDCYSAARCPQGQFSINLIGTGLKVAESTKWVSHGNYVSIKVHRSEDGTRIYGRCGGFCGKCLPHPQAGLLVQVQ</sequence>
<evidence type="ECO:0000256" key="2">
    <source>
        <dbReference type="ARBA" id="ARBA00022525"/>
    </source>
</evidence>
<dbReference type="InterPro" id="IPR050439">
    <property type="entry name" value="ADAMTS_ADAMTS-like"/>
</dbReference>
<dbReference type="SUPFAM" id="SSF82895">
    <property type="entry name" value="TSP-1 type 1 repeat"/>
    <property type="match status" value="3"/>
</dbReference>
<comment type="subcellular location">
    <subcellularLocation>
        <location evidence="1">Secreted</location>
    </subcellularLocation>
</comment>
<evidence type="ECO:0000256" key="3">
    <source>
        <dbReference type="ARBA" id="ARBA00022723"/>
    </source>
</evidence>
<dbReference type="SMART" id="SM00209">
    <property type="entry name" value="TSP1"/>
    <property type="match status" value="3"/>
</dbReference>
<evidence type="ECO:0000256" key="5">
    <source>
        <dbReference type="ARBA" id="ARBA00022737"/>
    </source>
</evidence>
<comment type="caution">
    <text evidence="7">The sequence shown here is derived from an EMBL/GenBank/DDBJ whole genome shotgun (WGS) entry which is preliminary data.</text>
</comment>
<keyword evidence="2" id="KW-0964">Secreted</keyword>
<keyword evidence="5" id="KW-0677">Repeat</keyword>
<proteinExistence type="predicted"/>